<organism evidence="1 2">
    <name type="scientific">Acropora cervicornis</name>
    <name type="common">Staghorn coral</name>
    <dbReference type="NCBI Taxonomy" id="6130"/>
    <lineage>
        <taxon>Eukaryota</taxon>
        <taxon>Metazoa</taxon>
        <taxon>Cnidaria</taxon>
        <taxon>Anthozoa</taxon>
        <taxon>Hexacorallia</taxon>
        <taxon>Scleractinia</taxon>
        <taxon>Astrocoeniina</taxon>
        <taxon>Acroporidae</taxon>
        <taxon>Acropora</taxon>
    </lineage>
</organism>
<gene>
    <name evidence="1" type="ORF">P5673_000716</name>
</gene>
<comment type="caution">
    <text evidence="1">The sequence shown here is derived from an EMBL/GenBank/DDBJ whole genome shotgun (WGS) entry which is preliminary data.</text>
</comment>
<reference evidence="1" key="1">
    <citation type="journal article" date="2023" name="G3 (Bethesda)">
        <title>Whole genome assembly and annotation of the endangered Caribbean coral Acropora cervicornis.</title>
        <authorList>
            <person name="Selwyn J.D."/>
            <person name="Vollmer S.V."/>
        </authorList>
    </citation>
    <scope>NUCLEOTIDE SEQUENCE</scope>
    <source>
        <strain evidence="1">K2</strain>
    </source>
</reference>
<dbReference type="AlphaFoldDB" id="A0AAD9VHD4"/>
<accession>A0AAD9VHD4</accession>
<evidence type="ECO:0000313" key="1">
    <source>
        <dbReference type="EMBL" id="KAK2574534.1"/>
    </source>
</evidence>
<evidence type="ECO:0000313" key="2">
    <source>
        <dbReference type="Proteomes" id="UP001249851"/>
    </source>
</evidence>
<name>A0AAD9VHD4_ACRCE</name>
<protein>
    <submittedName>
        <fullName evidence="1">Uncharacterized protein</fullName>
    </submittedName>
</protein>
<proteinExistence type="predicted"/>
<keyword evidence="2" id="KW-1185">Reference proteome</keyword>
<sequence length="242" mass="27034">MSKGSLNLQARPCSVCILPLRRVNPDVGEMPSRVSRALGHTKDKKGYIFTRLSQDTLSVQNLRLSRTESPFWSHRLSISSQEPNRLTPEAVSRENDCKKSAMKRILGSPSMSTLRSSGTIESQSESISLVPGVFQSKKPKPRIILRYRQLSAEERGFGLKKLPQRKGGDDLDARAGWLVEEIIYHALFLEYPPLSVEVTRAHSHHFGFKINVIILKSPNADAVVTIAMLTAFHLDLLCTNDA</sequence>
<dbReference type="EMBL" id="JARQWQ010000001">
    <property type="protein sequence ID" value="KAK2574534.1"/>
    <property type="molecule type" value="Genomic_DNA"/>
</dbReference>
<dbReference type="Proteomes" id="UP001249851">
    <property type="component" value="Unassembled WGS sequence"/>
</dbReference>
<reference evidence="1" key="2">
    <citation type="journal article" date="2023" name="Science">
        <title>Genomic signatures of disease resistance in endangered staghorn corals.</title>
        <authorList>
            <person name="Vollmer S.V."/>
            <person name="Selwyn J.D."/>
            <person name="Despard B.A."/>
            <person name="Roesel C.L."/>
        </authorList>
    </citation>
    <scope>NUCLEOTIDE SEQUENCE</scope>
    <source>
        <strain evidence="1">K2</strain>
    </source>
</reference>